<dbReference type="Gene3D" id="3.30.70.270">
    <property type="match status" value="1"/>
</dbReference>
<reference evidence="2" key="1">
    <citation type="submission" date="2023-03" db="EMBL/GenBank/DDBJ databases">
        <title>Chromosome-scale reference genome and RAD-based genetic map of yellow starthistle (Centaurea solstitialis) reveal putative structural variation and QTLs associated with invader traits.</title>
        <authorList>
            <person name="Reatini B."/>
            <person name="Cang F.A."/>
            <person name="Jiang Q."/>
            <person name="Mckibben M.T.W."/>
            <person name="Barker M.S."/>
            <person name="Rieseberg L.H."/>
            <person name="Dlugosch K.M."/>
        </authorList>
    </citation>
    <scope>NUCLEOTIDE SEQUENCE</scope>
    <source>
        <strain evidence="2">CAN-66</strain>
        <tissue evidence="2">Leaf</tissue>
    </source>
</reference>
<gene>
    <name evidence="2" type="ORF">OSB04_019981</name>
</gene>
<accession>A0AA38SRV1</accession>
<comment type="caution">
    <text evidence="2">The sequence shown here is derived from an EMBL/GenBank/DDBJ whole genome shotgun (WGS) entry which is preliminary data.</text>
</comment>
<dbReference type="InterPro" id="IPR000477">
    <property type="entry name" value="RT_dom"/>
</dbReference>
<proteinExistence type="predicted"/>
<dbReference type="PANTHER" id="PTHR37984">
    <property type="entry name" value="PROTEIN CBG26694"/>
    <property type="match status" value="1"/>
</dbReference>
<dbReference type="SUPFAM" id="SSF56672">
    <property type="entry name" value="DNA/RNA polymerases"/>
    <property type="match status" value="1"/>
</dbReference>
<organism evidence="2 3">
    <name type="scientific">Centaurea solstitialis</name>
    <name type="common">yellow star-thistle</name>
    <dbReference type="NCBI Taxonomy" id="347529"/>
    <lineage>
        <taxon>Eukaryota</taxon>
        <taxon>Viridiplantae</taxon>
        <taxon>Streptophyta</taxon>
        <taxon>Embryophyta</taxon>
        <taxon>Tracheophyta</taxon>
        <taxon>Spermatophyta</taxon>
        <taxon>Magnoliopsida</taxon>
        <taxon>eudicotyledons</taxon>
        <taxon>Gunneridae</taxon>
        <taxon>Pentapetalae</taxon>
        <taxon>asterids</taxon>
        <taxon>campanulids</taxon>
        <taxon>Asterales</taxon>
        <taxon>Asteraceae</taxon>
        <taxon>Carduoideae</taxon>
        <taxon>Cardueae</taxon>
        <taxon>Centaureinae</taxon>
        <taxon>Centaurea</taxon>
    </lineage>
</organism>
<dbReference type="PROSITE" id="PS50878">
    <property type="entry name" value="RT_POL"/>
    <property type="match status" value="1"/>
</dbReference>
<feature type="domain" description="Reverse transcriptase" evidence="1">
    <location>
        <begin position="1"/>
        <end position="75"/>
    </location>
</feature>
<dbReference type="AlphaFoldDB" id="A0AA38SRV1"/>
<protein>
    <recommendedName>
        <fullName evidence="1">Reverse transcriptase domain-containing protein</fullName>
    </recommendedName>
</protein>
<evidence type="ECO:0000313" key="2">
    <source>
        <dbReference type="EMBL" id="KAJ9547438.1"/>
    </source>
</evidence>
<name>A0AA38SRV1_9ASTR</name>
<evidence type="ECO:0000259" key="1">
    <source>
        <dbReference type="PROSITE" id="PS50878"/>
    </source>
</evidence>
<dbReference type="InterPro" id="IPR043502">
    <property type="entry name" value="DNA/RNA_pol_sf"/>
</dbReference>
<dbReference type="InterPro" id="IPR050951">
    <property type="entry name" value="Retrovirus_Pol_polyprotein"/>
</dbReference>
<keyword evidence="3" id="KW-1185">Reference proteome</keyword>
<sequence>MNPDVENMNVENMNVENMNVITVYIDDMLVKSERSYDHIDHLKQAFDILRQYKMKLNPTKCSFGVRAGKFLGYMVTQRGIEASPEQIKAIIEIQSPRNLKEVQKLTGRVAALNRFISRSSDK</sequence>
<evidence type="ECO:0000313" key="3">
    <source>
        <dbReference type="Proteomes" id="UP001172457"/>
    </source>
</evidence>
<dbReference type="EMBL" id="JARYMX010000005">
    <property type="protein sequence ID" value="KAJ9547438.1"/>
    <property type="molecule type" value="Genomic_DNA"/>
</dbReference>
<dbReference type="Proteomes" id="UP001172457">
    <property type="component" value="Chromosome 5"/>
</dbReference>
<dbReference type="InterPro" id="IPR043128">
    <property type="entry name" value="Rev_trsase/Diguanyl_cyclase"/>
</dbReference>
<dbReference type="PANTHER" id="PTHR37984:SF5">
    <property type="entry name" value="PROTEIN NYNRIN-LIKE"/>
    <property type="match status" value="1"/>
</dbReference>
<dbReference type="Pfam" id="PF00078">
    <property type="entry name" value="RVT_1"/>
    <property type="match status" value="1"/>
</dbReference>